<name>A0ABS1LF78_9MICO</name>
<evidence type="ECO:0000259" key="2">
    <source>
        <dbReference type="Pfam" id="PF07811"/>
    </source>
</evidence>
<dbReference type="EMBL" id="JABBYC010000001">
    <property type="protein sequence ID" value="MBL0884848.1"/>
    <property type="molecule type" value="Genomic_DNA"/>
</dbReference>
<keyword evidence="1" id="KW-0472">Membrane</keyword>
<protein>
    <submittedName>
        <fullName evidence="3">Pilus assembly protein</fullName>
    </submittedName>
</protein>
<dbReference type="InterPro" id="IPR012495">
    <property type="entry name" value="TadE-like_dom"/>
</dbReference>
<organism evidence="3 4">
    <name type="scientific">Myceligenerans indicum</name>
    <dbReference type="NCBI Taxonomy" id="2593663"/>
    <lineage>
        <taxon>Bacteria</taxon>
        <taxon>Bacillati</taxon>
        <taxon>Actinomycetota</taxon>
        <taxon>Actinomycetes</taxon>
        <taxon>Micrococcales</taxon>
        <taxon>Promicromonosporaceae</taxon>
        <taxon>Myceligenerans</taxon>
    </lineage>
</organism>
<keyword evidence="1" id="KW-1133">Transmembrane helix</keyword>
<evidence type="ECO:0000313" key="4">
    <source>
        <dbReference type="Proteomes" id="UP000675409"/>
    </source>
</evidence>
<dbReference type="Pfam" id="PF07811">
    <property type="entry name" value="TadE"/>
    <property type="match status" value="1"/>
</dbReference>
<keyword evidence="1" id="KW-0812">Transmembrane</keyword>
<comment type="caution">
    <text evidence="3">The sequence shown here is derived from an EMBL/GenBank/DDBJ whole genome shotgun (WGS) entry which is preliminary data.</text>
</comment>
<sequence>MTVSGPSERGSASIQYVFILPALFTLMFAFVQGAMYYQGKTIAIAAAEEGARIAASEGGTLAEGQAAARLYVANTTVGLSGTLVSGAGSADQVTITVTTHTVSLVPAWSPTVVQSASLPVERITG</sequence>
<reference evidence="3 4" key="1">
    <citation type="journal article" date="2021" name="Arch. Microbiol.">
        <title>Myceligenerans indicum sp. nov., an actinobacterium isolated from mangrove sediment of Sundarbans, India.</title>
        <authorList>
            <person name="Asha K."/>
            <person name="Bhadury P."/>
        </authorList>
    </citation>
    <scope>NUCLEOTIDE SEQUENCE [LARGE SCALE GENOMIC DNA]</scope>
    <source>
        <strain evidence="3 4">I2</strain>
    </source>
</reference>
<keyword evidence="4" id="KW-1185">Reference proteome</keyword>
<gene>
    <name evidence="3" type="ORF">HGK34_00885</name>
</gene>
<dbReference type="RefSeq" id="WP_201844671.1">
    <property type="nucleotide sequence ID" value="NZ_JABBYC010000001.1"/>
</dbReference>
<feature type="domain" description="TadE-like" evidence="2">
    <location>
        <begin position="10"/>
        <end position="52"/>
    </location>
</feature>
<evidence type="ECO:0000256" key="1">
    <source>
        <dbReference type="SAM" id="Phobius"/>
    </source>
</evidence>
<evidence type="ECO:0000313" key="3">
    <source>
        <dbReference type="EMBL" id="MBL0884848.1"/>
    </source>
</evidence>
<feature type="transmembrane region" description="Helical" evidence="1">
    <location>
        <begin position="12"/>
        <end position="31"/>
    </location>
</feature>
<accession>A0ABS1LF78</accession>
<proteinExistence type="predicted"/>
<dbReference type="Proteomes" id="UP000675409">
    <property type="component" value="Unassembled WGS sequence"/>
</dbReference>